<dbReference type="InterPro" id="IPR046825">
    <property type="entry name" value="PDH_C"/>
</dbReference>
<dbReference type="FunFam" id="3.40.50.720:FF:000208">
    <property type="entry name" value="Prephenate dehydrogenase"/>
    <property type="match status" value="1"/>
</dbReference>
<dbReference type="InterPro" id="IPR050812">
    <property type="entry name" value="Preph/Arog_dehydrog"/>
</dbReference>
<dbReference type="PROSITE" id="PS51176">
    <property type="entry name" value="PDH_ADH"/>
    <property type="match status" value="1"/>
</dbReference>
<accession>A0A840S1G6</accession>
<dbReference type="Pfam" id="PF02153">
    <property type="entry name" value="PDH_N"/>
    <property type="match status" value="1"/>
</dbReference>
<protein>
    <submittedName>
        <fullName evidence="3">Prephenate dehydrogenase</fullName>
        <ecNumber evidence="3">1.3.1.12</ecNumber>
    </submittedName>
</protein>
<organism evidence="3 4">
    <name type="scientific">Inhella inkyongensis</name>
    <dbReference type="NCBI Taxonomy" id="392593"/>
    <lineage>
        <taxon>Bacteria</taxon>
        <taxon>Pseudomonadati</taxon>
        <taxon>Pseudomonadota</taxon>
        <taxon>Betaproteobacteria</taxon>
        <taxon>Burkholderiales</taxon>
        <taxon>Sphaerotilaceae</taxon>
        <taxon>Inhella</taxon>
    </lineage>
</organism>
<dbReference type="RefSeq" id="WP_138856880.1">
    <property type="nucleotide sequence ID" value="NZ_CP040709.1"/>
</dbReference>
<dbReference type="Gene3D" id="1.10.3660.10">
    <property type="entry name" value="6-phosphogluconate dehydrogenase C-terminal like domain"/>
    <property type="match status" value="1"/>
</dbReference>
<dbReference type="EC" id="1.3.1.12" evidence="3"/>
<dbReference type="PROSITE" id="PS51257">
    <property type="entry name" value="PROKAR_LIPOPROTEIN"/>
    <property type="match status" value="1"/>
</dbReference>
<dbReference type="AlphaFoldDB" id="A0A840S1G6"/>
<reference evidence="3 4" key="1">
    <citation type="submission" date="2020-08" db="EMBL/GenBank/DDBJ databases">
        <title>Genomic Encyclopedia of Type Strains, Phase IV (KMG-IV): sequencing the most valuable type-strain genomes for metagenomic binning, comparative biology and taxonomic classification.</title>
        <authorList>
            <person name="Goeker M."/>
        </authorList>
    </citation>
    <scope>NUCLEOTIDE SEQUENCE [LARGE SCALE GENOMIC DNA]</scope>
    <source>
        <strain evidence="3 4">DSM 23958</strain>
    </source>
</reference>
<keyword evidence="4" id="KW-1185">Reference proteome</keyword>
<dbReference type="InterPro" id="IPR003099">
    <property type="entry name" value="Prephen_DH"/>
</dbReference>
<dbReference type="Proteomes" id="UP000554837">
    <property type="component" value="Unassembled WGS sequence"/>
</dbReference>
<dbReference type="GO" id="GO:0004665">
    <property type="term" value="F:prephenate dehydrogenase (NADP+) activity"/>
    <property type="evidence" value="ECO:0007669"/>
    <property type="project" value="InterPro"/>
</dbReference>
<dbReference type="InterPro" id="IPR036291">
    <property type="entry name" value="NAD(P)-bd_dom_sf"/>
</dbReference>
<dbReference type="InterPro" id="IPR046826">
    <property type="entry name" value="PDH_N"/>
</dbReference>
<dbReference type="GO" id="GO:0070403">
    <property type="term" value="F:NAD+ binding"/>
    <property type="evidence" value="ECO:0007669"/>
    <property type="project" value="InterPro"/>
</dbReference>
<keyword evidence="1 3" id="KW-0560">Oxidoreductase</keyword>
<proteinExistence type="predicted"/>
<evidence type="ECO:0000259" key="2">
    <source>
        <dbReference type="PROSITE" id="PS51176"/>
    </source>
</evidence>
<dbReference type="GO" id="GO:0008977">
    <property type="term" value="F:prephenate dehydrogenase (NAD+) activity"/>
    <property type="evidence" value="ECO:0007669"/>
    <property type="project" value="UniProtKB-EC"/>
</dbReference>
<evidence type="ECO:0000313" key="4">
    <source>
        <dbReference type="Proteomes" id="UP000554837"/>
    </source>
</evidence>
<gene>
    <name evidence="3" type="ORF">HNQ51_001418</name>
</gene>
<dbReference type="OrthoDB" id="9809920at2"/>
<evidence type="ECO:0000313" key="3">
    <source>
        <dbReference type="EMBL" id="MBB5204125.1"/>
    </source>
</evidence>
<dbReference type="Pfam" id="PF20463">
    <property type="entry name" value="PDH_C"/>
    <property type="match status" value="1"/>
</dbReference>
<dbReference type="GO" id="GO:0006571">
    <property type="term" value="P:tyrosine biosynthetic process"/>
    <property type="evidence" value="ECO:0007669"/>
    <property type="project" value="InterPro"/>
</dbReference>
<dbReference type="EMBL" id="JACHHO010000001">
    <property type="protein sequence ID" value="MBB5204125.1"/>
    <property type="molecule type" value="Genomic_DNA"/>
</dbReference>
<feature type="domain" description="Prephenate/arogenate dehydrogenase" evidence="2">
    <location>
        <begin position="10"/>
        <end position="300"/>
    </location>
</feature>
<dbReference type="PANTHER" id="PTHR21363:SF0">
    <property type="entry name" value="PREPHENATE DEHYDROGENASE [NADP(+)]"/>
    <property type="match status" value="1"/>
</dbReference>
<evidence type="ECO:0000256" key="1">
    <source>
        <dbReference type="ARBA" id="ARBA00023002"/>
    </source>
</evidence>
<dbReference type="Gene3D" id="3.40.50.720">
    <property type="entry name" value="NAD(P)-binding Rossmann-like Domain"/>
    <property type="match status" value="1"/>
</dbReference>
<dbReference type="PANTHER" id="PTHR21363">
    <property type="entry name" value="PREPHENATE DEHYDROGENASE"/>
    <property type="match status" value="1"/>
</dbReference>
<comment type="caution">
    <text evidence="3">The sequence shown here is derived from an EMBL/GenBank/DDBJ whole genome shotgun (WGS) entry which is preliminary data.</text>
</comment>
<dbReference type="SUPFAM" id="SSF48179">
    <property type="entry name" value="6-phosphogluconate dehydrogenase C-terminal domain-like"/>
    <property type="match status" value="1"/>
</dbReference>
<name>A0A840S1G6_9BURK</name>
<sequence>MTRLPRPHFQQLGLIGCGLIGGSFALALKRAGLVKRVVGYSKSPSTTETAKRLGVIDVAAESALLAVSGSDLVLIAVPVAATEATLRAIRHLAQVQPQTLFMDVGSTKADVAIAVQKVLGAHAAQFVPAHPIAGKELAGVQNAEAQLFQGRQVVLTPLPENEPALVQKAAGVWAAMGCKVLRMTPENHDAAYAAVSHFPHLLAYAYFQSVMRQPSGREFMELAGTGFRDFTRIAGGDPAVWRDIFLANRDEILHQSQRFRSVLDRLEHWMKEGDTSALETLLRQVSEARNKWSPTFFDAEDGEPSSHF</sequence>
<dbReference type="InterPro" id="IPR008927">
    <property type="entry name" value="6-PGluconate_DH-like_C_sf"/>
</dbReference>
<dbReference type="SUPFAM" id="SSF51735">
    <property type="entry name" value="NAD(P)-binding Rossmann-fold domains"/>
    <property type="match status" value="1"/>
</dbReference>